<comment type="caution">
    <text evidence="6">The sequence shown here is derived from an EMBL/GenBank/DDBJ whole genome shotgun (WGS) entry which is preliminary data.</text>
</comment>
<evidence type="ECO:0000259" key="5">
    <source>
        <dbReference type="Pfam" id="PF04545"/>
    </source>
</evidence>
<evidence type="ECO:0000256" key="3">
    <source>
        <dbReference type="ARBA" id="ARBA00023125"/>
    </source>
</evidence>
<dbReference type="PANTHER" id="PTHR30385">
    <property type="entry name" value="SIGMA FACTOR F FLAGELLAR"/>
    <property type="match status" value="1"/>
</dbReference>
<accession>A0ABP6Y482</accession>
<reference evidence="7" key="1">
    <citation type="journal article" date="2019" name="Int. J. Syst. Evol. Microbiol.">
        <title>The Global Catalogue of Microorganisms (GCM) 10K type strain sequencing project: providing services to taxonomists for standard genome sequencing and annotation.</title>
        <authorList>
            <consortium name="The Broad Institute Genomics Platform"/>
            <consortium name="The Broad Institute Genome Sequencing Center for Infectious Disease"/>
            <person name="Wu L."/>
            <person name="Ma J."/>
        </authorList>
    </citation>
    <scope>NUCLEOTIDE SEQUENCE [LARGE SCALE GENOMIC DNA]</scope>
    <source>
        <strain evidence="7">JCM 17326</strain>
    </source>
</reference>
<sequence>MTVQDITFADMTTEQLLMAMVDPAISERRRTRLRERLVETHQWLLRRRPTVAELAARLNVPADEDALPERERHILLLRFHGNLTQAEIADEFGISQMHVSRILRAPLTGLRQALTTADRQPVTRAAA</sequence>
<feature type="domain" description="RNA polymerase sigma-70 region 4" evidence="5">
    <location>
        <begin position="65"/>
        <end position="111"/>
    </location>
</feature>
<proteinExistence type="predicted"/>
<dbReference type="Gene3D" id="1.20.140.160">
    <property type="match status" value="1"/>
</dbReference>
<keyword evidence="3" id="KW-0238">DNA-binding</keyword>
<evidence type="ECO:0000256" key="4">
    <source>
        <dbReference type="ARBA" id="ARBA00023163"/>
    </source>
</evidence>
<keyword evidence="1" id="KW-0805">Transcription regulation</keyword>
<keyword evidence="7" id="KW-1185">Reference proteome</keyword>
<evidence type="ECO:0000313" key="7">
    <source>
        <dbReference type="Proteomes" id="UP001500630"/>
    </source>
</evidence>
<organism evidence="6 7">
    <name type="scientific">Nonomuraea rosea</name>
    <dbReference type="NCBI Taxonomy" id="638574"/>
    <lineage>
        <taxon>Bacteria</taxon>
        <taxon>Bacillati</taxon>
        <taxon>Actinomycetota</taxon>
        <taxon>Actinomycetes</taxon>
        <taxon>Streptosporangiales</taxon>
        <taxon>Streptosporangiaceae</taxon>
        <taxon>Nonomuraea</taxon>
    </lineage>
</organism>
<dbReference type="EMBL" id="BAABDQ010000016">
    <property type="protein sequence ID" value="GAA3575115.1"/>
    <property type="molecule type" value="Genomic_DNA"/>
</dbReference>
<dbReference type="Proteomes" id="UP001500630">
    <property type="component" value="Unassembled WGS sequence"/>
</dbReference>
<evidence type="ECO:0000313" key="6">
    <source>
        <dbReference type="EMBL" id="GAA3575115.1"/>
    </source>
</evidence>
<evidence type="ECO:0000256" key="2">
    <source>
        <dbReference type="ARBA" id="ARBA00023082"/>
    </source>
</evidence>
<keyword evidence="2" id="KW-0731">Sigma factor</keyword>
<protein>
    <recommendedName>
        <fullName evidence="5">RNA polymerase sigma-70 region 4 domain-containing protein</fullName>
    </recommendedName>
</protein>
<dbReference type="SUPFAM" id="SSF88659">
    <property type="entry name" value="Sigma3 and sigma4 domains of RNA polymerase sigma factors"/>
    <property type="match status" value="1"/>
</dbReference>
<dbReference type="CDD" id="cd06171">
    <property type="entry name" value="Sigma70_r4"/>
    <property type="match status" value="1"/>
</dbReference>
<gene>
    <name evidence="6" type="ORF">GCM10022419_065270</name>
</gene>
<evidence type="ECO:0000256" key="1">
    <source>
        <dbReference type="ARBA" id="ARBA00023015"/>
    </source>
</evidence>
<dbReference type="PANTHER" id="PTHR30385:SF4">
    <property type="entry name" value="RNA POLYMERASE SIGMA-E FACTOR"/>
    <property type="match status" value="1"/>
</dbReference>
<dbReference type="InterPro" id="IPR013324">
    <property type="entry name" value="RNA_pol_sigma_r3/r4-like"/>
</dbReference>
<dbReference type="InterPro" id="IPR007630">
    <property type="entry name" value="RNA_pol_sigma70_r4"/>
</dbReference>
<dbReference type="Pfam" id="PF04545">
    <property type="entry name" value="Sigma70_r4"/>
    <property type="match status" value="1"/>
</dbReference>
<keyword evidence="4" id="KW-0804">Transcription</keyword>
<name>A0ABP6Y482_9ACTN</name>